<feature type="compositionally biased region" description="Basic residues" evidence="1">
    <location>
        <begin position="20"/>
        <end position="34"/>
    </location>
</feature>
<dbReference type="AlphaFoldDB" id="A0A4Y2DM39"/>
<dbReference type="EMBL" id="BGPR01000385">
    <property type="protein sequence ID" value="GBM17239.1"/>
    <property type="molecule type" value="Genomic_DNA"/>
</dbReference>
<evidence type="ECO:0000313" key="2">
    <source>
        <dbReference type="EMBL" id="GBM17239.1"/>
    </source>
</evidence>
<sequence>MVRLRGLFSFFGKRVSTHGLQHKTSQRAAARPRSRPSDKTFLFSSQDNMPPFGDFFRSENCEKEKKLSRPNVRLSSEEISG</sequence>
<dbReference type="Proteomes" id="UP000499080">
    <property type="component" value="Unassembled WGS sequence"/>
</dbReference>
<name>A0A4Y2DM39_ARAVE</name>
<keyword evidence="3" id="KW-1185">Reference proteome</keyword>
<feature type="region of interest" description="Disordered" evidence="1">
    <location>
        <begin position="19"/>
        <end position="43"/>
    </location>
</feature>
<proteinExistence type="predicted"/>
<evidence type="ECO:0000256" key="1">
    <source>
        <dbReference type="SAM" id="MobiDB-lite"/>
    </source>
</evidence>
<protein>
    <submittedName>
        <fullName evidence="2">Uncharacterized protein</fullName>
    </submittedName>
</protein>
<reference evidence="2 3" key="1">
    <citation type="journal article" date="2019" name="Sci. Rep.">
        <title>Orb-weaving spider Araneus ventricosus genome elucidates the spidroin gene catalogue.</title>
        <authorList>
            <person name="Kono N."/>
            <person name="Nakamura H."/>
            <person name="Ohtoshi R."/>
            <person name="Moran D.A.P."/>
            <person name="Shinohara A."/>
            <person name="Yoshida Y."/>
            <person name="Fujiwara M."/>
            <person name="Mori M."/>
            <person name="Tomita M."/>
            <person name="Arakawa K."/>
        </authorList>
    </citation>
    <scope>NUCLEOTIDE SEQUENCE [LARGE SCALE GENOMIC DNA]</scope>
</reference>
<dbReference type="OrthoDB" id="10575100at2759"/>
<comment type="caution">
    <text evidence="2">The sequence shown here is derived from an EMBL/GenBank/DDBJ whole genome shotgun (WGS) entry which is preliminary data.</text>
</comment>
<accession>A0A4Y2DM39</accession>
<gene>
    <name evidence="2" type="ORF">AVEN_223784_1</name>
</gene>
<evidence type="ECO:0000313" key="3">
    <source>
        <dbReference type="Proteomes" id="UP000499080"/>
    </source>
</evidence>
<organism evidence="2 3">
    <name type="scientific">Araneus ventricosus</name>
    <name type="common">Orbweaver spider</name>
    <name type="synonym">Epeira ventricosa</name>
    <dbReference type="NCBI Taxonomy" id="182803"/>
    <lineage>
        <taxon>Eukaryota</taxon>
        <taxon>Metazoa</taxon>
        <taxon>Ecdysozoa</taxon>
        <taxon>Arthropoda</taxon>
        <taxon>Chelicerata</taxon>
        <taxon>Arachnida</taxon>
        <taxon>Araneae</taxon>
        <taxon>Araneomorphae</taxon>
        <taxon>Entelegynae</taxon>
        <taxon>Araneoidea</taxon>
        <taxon>Araneidae</taxon>
        <taxon>Araneus</taxon>
    </lineage>
</organism>